<accession>A0ABU8SGQ7</accession>
<comment type="caution">
    <text evidence="1">The sequence shown here is derived from an EMBL/GenBank/DDBJ whole genome shotgun (WGS) entry which is preliminary data.</text>
</comment>
<sequence length="105" mass="12178">MPFDPLQERYASVKVMQQLPEELIHLIWETIDDQLVGLVPLENLLTFTLFLNNQTQKLKFVQPGTDLEVDFDLKKPILVNQPTTIVAYDADDHQTLLFEDELKIP</sequence>
<evidence type="ECO:0000313" key="1">
    <source>
        <dbReference type="EMBL" id="MEJ6348514.1"/>
    </source>
</evidence>
<name>A0ABU8SGQ7_9LACO</name>
<dbReference type="Gene3D" id="3.10.450.150">
    <property type="entry name" value="enterococcus faecalis protein"/>
    <property type="match status" value="1"/>
</dbReference>
<evidence type="ECO:0000313" key="2">
    <source>
        <dbReference type="Proteomes" id="UP001377804"/>
    </source>
</evidence>
<gene>
    <name evidence="1" type="ORF">R4Y45_04635</name>
</gene>
<reference evidence="1 2" key="1">
    <citation type="submission" date="2023-10" db="EMBL/GenBank/DDBJ databases">
        <title>Holzapfeliella saturejae sp. nov. isolated from Satureja montana flowers.</title>
        <authorList>
            <person name="Alcantara C."/>
            <person name="Zuniga M."/>
            <person name="Landete J.M."/>
            <person name="Monedero V."/>
        </authorList>
    </citation>
    <scope>NUCLEOTIDE SEQUENCE [LARGE SCALE GENOMIC DNA]</scope>
    <source>
        <strain evidence="1 2">He02</strain>
    </source>
</reference>
<organism evidence="1 2">
    <name type="scientific">Holzapfeliella saturejae</name>
    <dbReference type="NCBI Taxonomy" id="3082953"/>
    <lineage>
        <taxon>Bacteria</taxon>
        <taxon>Bacillati</taxon>
        <taxon>Bacillota</taxon>
        <taxon>Bacilli</taxon>
        <taxon>Lactobacillales</taxon>
        <taxon>Lactobacillaceae</taxon>
        <taxon>Holzapfeliella</taxon>
    </lineage>
</organism>
<dbReference type="RefSeq" id="WP_339969755.1">
    <property type="nucleotide sequence ID" value="NZ_JAWMWG010000001.1"/>
</dbReference>
<proteinExistence type="predicted"/>
<dbReference type="Proteomes" id="UP001377804">
    <property type="component" value="Unassembled WGS sequence"/>
</dbReference>
<dbReference type="Pfam" id="PF06124">
    <property type="entry name" value="DUF960"/>
    <property type="match status" value="1"/>
</dbReference>
<dbReference type="InterPro" id="IPR009303">
    <property type="entry name" value="DUF960"/>
</dbReference>
<dbReference type="EMBL" id="JAWMWG010000001">
    <property type="protein sequence ID" value="MEJ6348514.1"/>
    <property type="molecule type" value="Genomic_DNA"/>
</dbReference>
<keyword evidence="2" id="KW-1185">Reference proteome</keyword>
<protein>
    <submittedName>
        <fullName evidence="1">DUF960 family protein</fullName>
    </submittedName>
</protein>